<dbReference type="KEGG" id="mgg:MPLG2_2992"/>
<dbReference type="PANTHER" id="PTHR28255">
    <property type="match status" value="1"/>
</dbReference>
<evidence type="ECO:0000313" key="1">
    <source>
        <dbReference type="EMBL" id="SPD88022.1"/>
    </source>
</evidence>
<keyword evidence="2" id="KW-1185">Reference proteome</keyword>
<dbReference type="Proteomes" id="UP000238164">
    <property type="component" value="Chromosome 1"/>
</dbReference>
<dbReference type="AlphaFoldDB" id="A0A2N9JKA4"/>
<organism evidence="1 2">
    <name type="scientific">Micropruina glycogenica</name>
    <dbReference type="NCBI Taxonomy" id="75385"/>
    <lineage>
        <taxon>Bacteria</taxon>
        <taxon>Bacillati</taxon>
        <taxon>Actinomycetota</taxon>
        <taxon>Actinomycetes</taxon>
        <taxon>Propionibacteriales</taxon>
        <taxon>Nocardioidaceae</taxon>
        <taxon>Micropruina</taxon>
    </lineage>
</organism>
<proteinExistence type="predicted"/>
<dbReference type="SUPFAM" id="SSF143744">
    <property type="entry name" value="GlcG-like"/>
    <property type="match status" value="1"/>
</dbReference>
<dbReference type="Gene3D" id="3.30.450.150">
    <property type="entry name" value="Haem-degrading domain"/>
    <property type="match status" value="1"/>
</dbReference>
<dbReference type="Pfam" id="PF03928">
    <property type="entry name" value="HbpS-like"/>
    <property type="match status" value="1"/>
</dbReference>
<dbReference type="InterPro" id="IPR005624">
    <property type="entry name" value="PduO/GlcC-like"/>
</dbReference>
<dbReference type="InterPro" id="IPR010371">
    <property type="entry name" value="YBR137W-like"/>
</dbReference>
<protein>
    <submittedName>
        <fullName evidence="1">Uncharacterized protein</fullName>
    </submittedName>
</protein>
<dbReference type="PANTHER" id="PTHR28255:SF1">
    <property type="entry name" value="UPF0303 PROTEIN YBR137W"/>
    <property type="match status" value="1"/>
</dbReference>
<gene>
    <name evidence="1" type="ORF">MPLG2_2992</name>
</gene>
<sequence length="162" mass="17271">MSTDVPDLTRFGPDEAWRLGSRLVEACRRCALPVAIDVRLGAQQVFHAALPGSSADNDRWASRKGRIAWHFGLPSLEVWRRYVGDDGDPMAFLTAFALPVDKYFPAGGAVPITVGGAVVGVLAVSGLESSEDHALAVAAVRELANDAEQSNESEPRNEGVGE</sequence>
<evidence type="ECO:0000313" key="2">
    <source>
        <dbReference type="Proteomes" id="UP000238164"/>
    </source>
</evidence>
<reference evidence="1 2" key="1">
    <citation type="submission" date="2018-02" db="EMBL/GenBank/DDBJ databases">
        <authorList>
            <person name="Cohen D.B."/>
            <person name="Kent A.D."/>
        </authorList>
    </citation>
    <scope>NUCLEOTIDE SEQUENCE [LARGE SCALE GENOMIC DNA]</scope>
    <source>
        <strain evidence="1">1</strain>
    </source>
</reference>
<dbReference type="RefSeq" id="WP_105186620.1">
    <property type="nucleotide sequence ID" value="NZ_BAAAGO010000035.1"/>
</dbReference>
<dbReference type="EMBL" id="LT985188">
    <property type="protein sequence ID" value="SPD88022.1"/>
    <property type="molecule type" value="Genomic_DNA"/>
</dbReference>
<name>A0A2N9JKA4_9ACTN</name>
<dbReference type="InterPro" id="IPR038084">
    <property type="entry name" value="PduO/GlcC-like_sf"/>
</dbReference>
<accession>A0A2N9JKA4</accession>
<dbReference type="OrthoDB" id="9815315at2"/>